<evidence type="ECO:0000313" key="1">
    <source>
        <dbReference type="EMBL" id="EKB50303.1"/>
    </source>
</evidence>
<comment type="caution">
    <text evidence="1">The sequence shown here is derived from an EMBL/GenBank/DDBJ whole genome shotgun (WGS) entry which is preliminary data.</text>
</comment>
<organism evidence="1 2">
    <name type="scientific">Cecembia lonarensis (strain CCUG 58316 / KCTC 22772 / LW9)</name>
    <dbReference type="NCBI Taxonomy" id="1225176"/>
    <lineage>
        <taxon>Bacteria</taxon>
        <taxon>Pseudomonadati</taxon>
        <taxon>Bacteroidota</taxon>
        <taxon>Cytophagia</taxon>
        <taxon>Cytophagales</taxon>
        <taxon>Cyclobacteriaceae</taxon>
        <taxon>Cecembia</taxon>
    </lineage>
</organism>
<dbReference type="AlphaFoldDB" id="K1LJ50"/>
<name>K1LJ50_CECL9</name>
<evidence type="ECO:0000313" key="2">
    <source>
        <dbReference type="Proteomes" id="UP000004478"/>
    </source>
</evidence>
<sequence length="75" mass="8565">MLNKNLIRLEVLNYENDPEGKFRKVRLGDETIEVWLNLDIIKYPDPEVLSVTGNIQIHKEGQPVLTEKIIGTCGC</sequence>
<dbReference type="OrthoDB" id="838474at2"/>
<accession>K1LJ50</accession>
<protein>
    <submittedName>
        <fullName evidence="1">Uncharacterized protein</fullName>
    </submittedName>
</protein>
<proteinExistence type="predicted"/>
<keyword evidence="2" id="KW-1185">Reference proteome</keyword>
<dbReference type="PATRIC" id="fig|1225176.3.peg.1077"/>
<gene>
    <name evidence="1" type="ORF">B879_01011</name>
</gene>
<dbReference type="Proteomes" id="UP000004478">
    <property type="component" value="Unassembled WGS sequence"/>
</dbReference>
<reference evidence="1 2" key="1">
    <citation type="journal article" date="2012" name="J. Bacteriol.">
        <title>Draft Genome Sequence of Cecembia lonarensis Strain LW9T, Isolated from Lonar Lake, a Haloalkaline Lake in India.</title>
        <authorList>
            <person name="Shivaji S."/>
            <person name="Ara S."/>
            <person name="Singh A."/>
            <person name="Pinnaka A.K."/>
        </authorList>
    </citation>
    <scope>NUCLEOTIDE SEQUENCE [LARGE SCALE GENOMIC DNA]</scope>
    <source>
        <strain evidence="1 2">LW9</strain>
    </source>
</reference>
<dbReference type="RefSeq" id="WP_009184055.1">
    <property type="nucleotide sequence ID" value="NZ_AMGM01000010.1"/>
</dbReference>
<dbReference type="EMBL" id="AMGM01000010">
    <property type="protein sequence ID" value="EKB50303.1"/>
    <property type="molecule type" value="Genomic_DNA"/>
</dbReference>